<dbReference type="EC" id="2.7.1.-" evidence="2"/>
<gene>
    <name evidence="2" type="ORF">ACFP3V_17230</name>
</gene>
<keyword evidence="3" id="KW-1185">Reference proteome</keyword>
<dbReference type="RefSeq" id="WP_380584311.1">
    <property type="nucleotide sequence ID" value="NZ_JBHSQJ010000070.1"/>
</dbReference>
<organism evidence="2 3">
    <name type="scientific">Streptacidiphilus monticola</name>
    <dbReference type="NCBI Taxonomy" id="2161674"/>
    <lineage>
        <taxon>Bacteria</taxon>
        <taxon>Bacillati</taxon>
        <taxon>Actinomycetota</taxon>
        <taxon>Actinomycetes</taxon>
        <taxon>Kitasatosporales</taxon>
        <taxon>Streptomycetaceae</taxon>
        <taxon>Streptacidiphilus</taxon>
    </lineage>
</organism>
<dbReference type="Gene3D" id="3.90.1200.10">
    <property type="match status" value="1"/>
</dbReference>
<dbReference type="InterPro" id="IPR011009">
    <property type="entry name" value="Kinase-like_dom_sf"/>
</dbReference>
<dbReference type="EMBL" id="JBHSQJ010000070">
    <property type="protein sequence ID" value="MFC5908954.1"/>
    <property type="molecule type" value="Genomic_DNA"/>
</dbReference>
<evidence type="ECO:0000313" key="3">
    <source>
        <dbReference type="Proteomes" id="UP001596174"/>
    </source>
</evidence>
<protein>
    <submittedName>
        <fullName evidence="2">Aminoglycoside phosphotransferase family protein</fullName>
        <ecNumber evidence="2">2.7.1.-</ecNumber>
    </submittedName>
</protein>
<reference evidence="3" key="1">
    <citation type="journal article" date="2019" name="Int. J. Syst. Evol. Microbiol.">
        <title>The Global Catalogue of Microorganisms (GCM) 10K type strain sequencing project: providing services to taxonomists for standard genome sequencing and annotation.</title>
        <authorList>
            <consortium name="The Broad Institute Genomics Platform"/>
            <consortium name="The Broad Institute Genome Sequencing Center for Infectious Disease"/>
            <person name="Wu L."/>
            <person name="Ma J."/>
        </authorList>
    </citation>
    <scope>NUCLEOTIDE SEQUENCE [LARGE SCALE GENOMIC DNA]</scope>
    <source>
        <strain evidence="3">JCM 4816</strain>
    </source>
</reference>
<dbReference type="Pfam" id="PF01636">
    <property type="entry name" value="APH"/>
    <property type="match status" value="1"/>
</dbReference>
<dbReference type="SUPFAM" id="SSF56112">
    <property type="entry name" value="Protein kinase-like (PK-like)"/>
    <property type="match status" value="1"/>
</dbReference>
<dbReference type="Proteomes" id="UP001596174">
    <property type="component" value="Unassembled WGS sequence"/>
</dbReference>
<sequence>MDSAAVRTVTVQLTHEGRALGRLGPFPVSEPWWCEVGEISDRLTAELGVPVHVLRLLRVEGADGGAPRGGHVHYQAEALRPPRSAQSTGTPTFAVPAPHPLRMVWATPDGLRGLLRWAADALAEPATVRQQRSWNLSGLFRLTTSEGDFWLKAVPPFAAQEGAALRLVASVAPGLVPGVVAAAPGRTVLRHAPGEDLWQPESAEPLVRAVRSWVAAQAALAGSAARAGLPDLREHLLQERARTLVRSLPGLTADERRAAHELAESWAELRACGLPTTVVHGDFHPGNLRGAPDGGDPVVLDFADAHLGNPALDGFRLWDYSPEPLRAAVADAWVDAWRSHAPGADPERALALARRLGPLQYALRYQEFLDGVEPSERVYHEDDPLDCVRAAVSSAPPSSNSLTS</sequence>
<keyword evidence="2" id="KW-0808">Transferase</keyword>
<evidence type="ECO:0000313" key="2">
    <source>
        <dbReference type="EMBL" id="MFC5908954.1"/>
    </source>
</evidence>
<dbReference type="GO" id="GO:0016740">
    <property type="term" value="F:transferase activity"/>
    <property type="evidence" value="ECO:0007669"/>
    <property type="project" value="UniProtKB-KW"/>
</dbReference>
<accession>A0ABW1G2I0</accession>
<name>A0ABW1G2I0_9ACTN</name>
<proteinExistence type="predicted"/>
<evidence type="ECO:0000259" key="1">
    <source>
        <dbReference type="Pfam" id="PF01636"/>
    </source>
</evidence>
<dbReference type="InterPro" id="IPR002575">
    <property type="entry name" value="Aminoglycoside_PTrfase"/>
</dbReference>
<feature type="domain" description="Aminoglycoside phosphotransferase" evidence="1">
    <location>
        <begin position="140"/>
        <end position="346"/>
    </location>
</feature>
<comment type="caution">
    <text evidence="2">The sequence shown here is derived from an EMBL/GenBank/DDBJ whole genome shotgun (WGS) entry which is preliminary data.</text>
</comment>